<gene>
    <name evidence="1" type="ORF">ACFPIJ_27630</name>
</gene>
<accession>A0ABV9VZQ1</accession>
<dbReference type="RefSeq" id="WP_380118825.1">
    <property type="nucleotide sequence ID" value="NZ_JBHSIU010000037.1"/>
</dbReference>
<name>A0ABV9VZQ1_9ACTN</name>
<evidence type="ECO:0000313" key="1">
    <source>
        <dbReference type="EMBL" id="MFC5001594.1"/>
    </source>
</evidence>
<protein>
    <submittedName>
        <fullName evidence="1">Uncharacterized protein</fullName>
    </submittedName>
</protein>
<dbReference type="EMBL" id="JBHSIU010000037">
    <property type="protein sequence ID" value="MFC5001594.1"/>
    <property type="molecule type" value="Genomic_DNA"/>
</dbReference>
<sequence length="164" mass="17724">MCTTFYCGVTVMLPAGSAAGNWRVAQIVVFDNAGRQSTFKNPAAQSVTATSNATLTASNFTLSPNPVNNWRGDVMGALTLSVAGAKKGVSAVYVDFDGNSSPAARRHRRLADRRLVHRIRRPHDRHRSAVRADRPTVTQTPPDLATVRVHAEAYRAGADQLLVQ</sequence>
<organism evidence="1 2">
    <name type="scientific">Dactylosporangium cerinum</name>
    <dbReference type="NCBI Taxonomy" id="1434730"/>
    <lineage>
        <taxon>Bacteria</taxon>
        <taxon>Bacillati</taxon>
        <taxon>Actinomycetota</taxon>
        <taxon>Actinomycetes</taxon>
        <taxon>Micromonosporales</taxon>
        <taxon>Micromonosporaceae</taxon>
        <taxon>Dactylosporangium</taxon>
    </lineage>
</organism>
<proteinExistence type="predicted"/>
<dbReference type="Proteomes" id="UP001595912">
    <property type="component" value="Unassembled WGS sequence"/>
</dbReference>
<evidence type="ECO:0000313" key="2">
    <source>
        <dbReference type="Proteomes" id="UP001595912"/>
    </source>
</evidence>
<comment type="caution">
    <text evidence="1">The sequence shown here is derived from an EMBL/GenBank/DDBJ whole genome shotgun (WGS) entry which is preliminary data.</text>
</comment>
<reference evidence="2" key="1">
    <citation type="journal article" date="2019" name="Int. J. Syst. Evol. Microbiol.">
        <title>The Global Catalogue of Microorganisms (GCM) 10K type strain sequencing project: providing services to taxonomists for standard genome sequencing and annotation.</title>
        <authorList>
            <consortium name="The Broad Institute Genomics Platform"/>
            <consortium name="The Broad Institute Genome Sequencing Center for Infectious Disease"/>
            <person name="Wu L."/>
            <person name="Ma J."/>
        </authorList>
    </citation>
    <scope>NUCLEOTIDE SEQUENCE [LARGE SCALE GENOMIC DNA]</scope>
    <source>
        <strain evidence="2">CGMCC 4.7152</strain>
    </source>
</reference>
<keyword evidence="2" id="KW-1185">Reference proteome</keyword>